<evidence type="ECO:0000313" key="4">
    <source>
        <dbReference type="Proteomes" id="UP001595693"/>
    </source>
</evidence>
<gene>
    <name evidence="3" type="ORF">ACFOW3_25650</name>
</gene>
<feature type="coiled-coil region" evidence="1">
    <location>
        <begin position="172"/>
        <end position="206"/>
    </location>
</feature>
<feature type="region of interest" description="Disordered" evidence="2">
    <location>
        <begin position="1"/>
        <end position="42"/>
    </location>
</feature>
<evidence type="ECO:0000256" key="1">
    <source>
        <dbReference type="SAM" id="Coils"/>
    </source>
</evidence>
<proteinExistence type="predicted"/>
<protein>
    <submittedName>
        <fullName evidence="3">Uncharacterized protein</fullName>
    </submittedName>
</protein>
<evidence type="ECO:0000256" key="2">
    <source>
        <dbReference type="SAM" id="MobiDB-lite"/>
    </source>
</evidence>
<dbReference type="RefSeq" id="WP_055400853.1">
    <property type="nucleotide sequence ID" value="NZ_JAMXAX010000150.1"/>
</dbReference>
<reference evidence="4" key="1">
    <citation type="journal article" date="2019" name="Int. J. Syst. Evol. Microbiol.">
        <title>The Global Catalogue of Microorganisms (GCM) 10K type strain sequencing project: providing services to taxonomists for standard genome sequencing and annotation.</title>
        <authorList>
            <consortium name="The Broad Institute Genomics Platform"/>
            <consortium name="The Broad Institute Genome Sequencing Center for Infectious Disease"/>
            <person name="Wu L."/>
            <person name="Ma J."/>
        </authorList>
    </citation>
    <scope>NUCLEOTIDE SEQUENCE [LARGE SCALE GENOMIC DNA]</scope>
    <source>
        <strain evidence="4">CCUG 2113</strain>
    </source>
</reference>
<dbReference type="EMBL" id="JBHSAJ010000159">
    <property type="protein sequence ID" value="MFC3938007.1"/>
    <property type="molecule type" value="Genomic_DNA"/>
</dbReference>
<organism evidence="3 4">
    <name type="scientific">Acidovorax facilis</name>
    <dbReference type="NCBI Taxonomy" id="12917"/>
    <lineage>
        <taxon>Bacteria</taxon>
        <taxon>Pseudomonadati</taxon>
        <taxon>Pseudomonadota</taxon>
        <taxon>Betaproteobacteria</taxon>
        <taxon>Burkholderiales</taxon>
        <taxon>Comamonadaceae</taxon>
        <taxon>Acidovorax</taxon>
    </lineage>
</organism>
<accession>A0ABV8DI95</accession>
<dbReference type="Proteomes" id="UP001595693">
    <property type="component" value="Unassembled WGS sequence"/>
</dbReference>
<sequence>MQTGDKKLRPTVVEPPARSPRKAGGASARRTDASAPVVEAGPAVRKPTAIPGAERRRIDVQPQALERLSPGAAAHVYAQATALIGAFVVDKATERKAILWGHDLQQVYSDLVTQALALSRSPVLRKVEGYLTRTMDILGSIDLLAACGHGSSGVVGRMLKWPSARIDTPGELALAQAELEKLVALMAAALQELLDLRDQLLRVAERTDAASAQLEAAAVAALFLAEHLRNQKDAVAQRFTERAISLTQTLALIRQCGATRTLQIEQPIRMVGAIQDVALVILPGFLASIAAVAALPASKARITPTEAGELAYQLQHVVEKLKTSTS</sequence>
<keyword evidence="4" id="KW-1185">Reference proteome</keyword>
<comment type="caution">
    <text evidence="3">The sequence shown here is derived from an EMBL/GenBank/DDBJ whole genome shotgun (WGS) entry which is preliminary data.</text>
</comment>
<name>A0ABV8DI95_9BURK</name>
<evidence type="ECO:0000313" key="3">
    <source>
        <dbReference type="EMBL" id="MFC3938007.1"/>
    </source>
</evidence>
<keyword evidence="1" id="KW-0175">Coiled coil</keyword>